<dbReference type="RefSeq" id="WP_272435467.1">
    <property type="nucleotide sequence ID" value="NZ_JAMQKB010000002.1"/>
</dbReference>
<evidence type="ECO:0000313" key="4">
    <source>
        <dbReference type="EMBL" id="MDC3423717.1"/>
    </source>
</evidence>
<feature type="domain" description="SCP" evidence="2">
    <location>
        <begin position="243"/>
        <end position="352"/>
    </location>
</feature>
<dbReference type="PANTHER" id="PTHR31157">
    <property type="entry name" value="SCP DOMAIN-CONTAINING PROTEIN"/>
    <property type="match status" value="1"/>
</dbReference>
<organism evidence="4 5">
    <name type="scientific">Terrihalobacillus insolitus</name>
    <dbReference type="NCBI Taxonomy" id="2950438"/>
    <lineage>
        <taxon>Bacteria</taxon>
        <taxon>Bacillati</taxon>
        <taxon>Bacillota</taxon>
        <taxon>Bacilli</taxon>
        <taxon>Bacillales</taxon>
        <taxon>Bacillaceae</taxon>
        <taxon>Terrihalobacillus</taxon>
    </lineage>
</organism>
<dbReference type="Gene3D" id="3.40.33.10">
    <property type="entry name" value="CAP"/>
    <property type="match status" value="1"/>
</dbReference>
<dbReference type="InterPro" id="IPR029410">
    <property type="entry name" value="CAP_assoc"/>
</dbReference>
<gene>
    <name evidence="4" type="ORF">NC797_04240</name>
</gene>
<keyword evidence="5" id="KW-1185">Reference proteome</keyword>
<protein>
    <submittedName>
        <fullName evidence="4">CAP domain-containing protein</fullName>
    </submittedName>
</protein>
<comment type="caution">
    <text evidence="4">The sequence shown here is derived from an EMBL/GenBank/DDBJ whole genome shotgun (WGS) entry which is preliminary data.</text>
</comment>
<accession>A0A9X3WPG5</accession>
<dbReference type="Pfam" id="PF00188">
    <property type="entry name" value="CAP"/>
    <property type="match status" value="1"/>
</dbReference>
<dbReference type="SUPFAM" id="SSF55797">
    <property type="entry name" value="PR-1-like"/>
    <property type="match status" value="1"/>
</dbReference>
<dbReference type="InterPro" id="IPR014044">
    <property type="entry name" value="CAP_dom"/>
</dbReference>
<dbReference type="CDD" id="cd05379">
    <property type="entry name" value="CAP_bacterial"/>
    <property type="match status" value="1"/>
</dbReference>
<feature type="domain" description="CAP-associated" evidence="3">
    <location>
        <begin position="71"/>
        <end position="211"/>
    </location>
</feature>
<evidence type="ECO:0000259" key="3">
    <source>
        <dbReference type="Pfam" id="PF14504"/>
    </source>
</evidence>
<sequence length="357" mass="41033">MRGIKLFVLLLLLGGGAYYAYSFDASEVNDSETDTKDDLSLEQVQRDSPKDSPKQNEEDTIKLNGQLYKWIGKTASTLKGEFGAPTRKDLSSYGYTWWVYTNQENQYIQFGVENDKVVTVYATGENLSAEPAQIGQGYGEVNEQFDFNEKVSLSEEFQTYEFKLTKDQLETRPLVKVKDDIFIQFYFDRFTESLSSIRVLNTSVLLLQRPYKISYRGELPEKPTNSKEEWKEIDSGMEQQVFDLTNIIRNRFDKSMLDWNDRVAEVAFGHSKDMALNNYFSHFSPDGNGLKERLKEKSIIYSAAGENIAAQYPDAPAAVEGWLNSEGHRKAMLTDDYSDLGVGVYRYYYTQNFLKKQ</sequence>
<dbReference type="Proteomes" id="UP001145050">
    <property type="component" value="Unassembled WGS sequence"/>
</dbReference>
<dbReference type="Pfam" id="PF14504">
    <property type="entry name" value="CAP_assoc_N"/>
    <property type="match status" value="1"/>
</dbReference>
<proteinExistence type="predicted"/>
<dbReference type="AlphaFoldDB" id="A0A9X3WPG5"/>
<dbReference type="PANTHER" id="PTHR31157:SF26">
    <property type="entry name" value="SCP-LIKE EXTRACELLULAR PROTEIN"/>
    <property type="match status" value="1"/>
</dbReference>
<evidence type="ECO:0000313" key="5">
    <source>
        <dbReference type="Proteomes" id="UP001145050"/>
    </source>
</evidence>
<feature type="region of interest" description="Disordered" evidence="1">
    <location>
        <begin position="32"/>
        <end position="58"/>
    </location>
</feature>
<dbReference type="InterPro" id="IPR035940">
    <property type="entry name" value="CAP_sf"/>
</dbReference>
<dbReference type="EMBL" id="JAMQKB010000002">
    <property type="protein sequence ID" value="MDC3423717.1"/>
    <property type="molecule type" value="Genomic_DNA"/>
</dbReference>
<evidence type="ECO:0000256" key="1">
    <source>
        <dbReference type="SAM" id="MobiDB-lite"/>
    </source>
</evidence>
<evidence type="ECO:0000259" key="2">
    <source>
        <dbReference type="Pfam" id="PF00188"/>
    </source>
</evidence>
<feature type="compositionally biased region" description="Basic and acidic residues" evidence="1">
    <location>
        <begin position="33"/>
        <end position="58"/>
    </location>
</feature>
<reference evidence="4" key="1">
    <citation type="submission" date="2022-06" db="EMBL/GenBank/DDBJ databases">
        <title>Aquibacillus sp. a new bacterium isolated from soil saline samples.</title>
        <authorList>
            <person name="Galisteo C."/>
            <person name="De La Haba R."/>
            <person name="Sanchez-Porro C."/>
            <person name="Ventosa A."/>
        </authorList>
    </citation>
    <scope>NUCLEOTIDE SEQUENCE</scope>
    <source>
        <strain evidence="4">3ASR75-11</strain>
    </source>
</reference>
<name>A0A9X3WPG5_9BACI</name>